<name>A0A1H7GDX4_9HYPH</name>
<evidence type="ECO:0000313" key="3">
    <source>
        <dbReference type="Proteomes" id="UP000199664"/>
    </source>
</evidence>
<feature type="region of interest" description="Disordered" evidence="1">
    <location>
        <begin position="66"/>
        <end position="88"/>
    </location>
</feature>
<organism evidence="2 3">
    <name type="scientific">Bosea lupini</name>
    <dbReference type="NCBI Taxonomy" id="1036779"/>
    <lineage>
        <taxon>Bacteria</taxon>
        <taxon>Pseudomonadati</taxon>
        <taxon>Pseudomonadota</taxon>
        <taxon>Alphaproteobacteria</taxon>
        <taxon>Hyphomicrobiales</taxon>
        <taxon>Boseaceae</taxon>
        <taxon>Bosea</taxon>
    </lineage>
</organism>
<dbReference type="Proteomes" id="UP000199664">
    <property type="component" value="Unassembled WGS sequence"/>
</dbReference>
<evidence type="ECO:0000313" key="2">
    <source>
        <dbReference type="EMBL" id="SEK36328.1"/>
    </source>
</evidence>
<dbReference type="STRING" id="1036779.SAMN04515666_101328"/>
<reference evidence="3" key="1">
    <citation type="submission" date="2016-10" db="EMBL/GenBank/DDBJ databases">
        <authorList>
            <person name="Varghese N."/>
            <person name="Submissions S."/>
        </authorList>
    </citation>
    <scope>NUCLEOTIDE SEQUENCE [LARGE SCALE GENOMIC DNA]</scope>
    <source>
        <strain evidence="3">LMG 26383,CCUG 61248,R- 45681</strain>
    </source>
</reference>
<gene>
    <name evidence="2" type="ORF">SAMN04515666_101328</name>
</gene>
<sequence>MMPPRIRCALCDRPVSEVEQWRNDASMTVRLRVFCHGDSDAMELPLHALADPDFADQLRNQEGVAFATARLDPPAGRSPGIIRRADND</sequence>
<dbReference type="EMBL" id="FOAN01000001">
    <property type="protein sequence ID" value="SEK36328.1"/>
    <property type="molecule type" value="Genomic_DNA"/>
</dbReference>
<protein>
    <submittedName>
        <fullName evidence="2">Uncharacterized protein</fullName>
    </submittedName>
</protein>
<dbReference type="AlphaFoldDB" id="A0A1H7GDX4"/>
<proteinExistence type="predicted"/>
<dbReference type="RefSeq" id="WP_091829131.1">
    <property type="nucleotide sequence ID" value="NZ_FOAN01000001.1"/>
</dbReference>
<keyword evidence="3" id="KW-1185">Reference proteome</keyword>
<evidence type="ECO:0000256" key="1">
    <source>
        <dbReference type="SAM" id="MobiDB-lite"/>
    </source>
</evidence>
<accession>A0A1H7GDX4</accession>